<dbReference type="Proteomes" id="UP000003344">
    <property type="component" value="Unassembled WGS sequence"/>
</dbReference>
<sequence>MIDVHLRGLIVSTHSRPKAAGPHKRQDQVRSNVSTHSRPKAAGIKGLKIPHTYIVSTHSRPKAAGIRSPRGHKTSVS</sequence>
<dbReference type="AlphaFoldDB" id="D3A190"/>
<name>D3A190_NEIM2</name>
<proteinExistence type="predicted"/>
<protein>
    <submittedName>
        <fullName evidence="2">Uncharacterized protein</fullName>
    </submittedName>
</protein>
<dbReference type="EMBL" id="ACDX02000049">
    <property type="protein sequence ID" value="EFC86905.1"/>
    <property type="molecule type" value="Genomic_DNA"/>
</dbReference>
<reference evidence="2 3" key="1">
    <citation type="submission" date="2009-10" db="EMBL/GenBank/DDBJ databases">
        <authorList>
            <person name="Weinstock G."/>
            <person name="Sodergren E."/>
            <person name="Clifton S."/>
            <person name="Fulton L."/>
            <person name="Fulton B."/>
            <person name="Courtney L."/>
            <person name="Fronick C."/>
            <person name="Harrison M."/>
            <person name="Strong C."/>
            <person name="Farmer C."/>
            <person name="Delahaunty K."/>
            <person name="Markovic C."/>
            <person name="Hall O."/>
            <person name="Minx P."/>
            <person name="Tomlinson C."/>
            <person name="Mitreva M."/>
            <person name="Nelson J."/>
            <person name="Hou S."/>
            <person name="Wollam A."/>
            <person name="Pepin K.H."/>
            <person name="Johnson M."/>
            <person name="Bhonagiri V."/>
            <person name="Nash W.E."/>
            <person name="Warren W."/>
            <person name="Chinwalla A."/>
            <person name="Mardis E.R."/>
            <person name="Wilson R.K."/>
        </authorList>
    </citation>
    <scope>NUCLEOTIDE SEQUENCE [LARGE SCALE GENOMIC DNA]</scope>
    <source>
        <strain evidence="3">ATCC 25996 / DSM 4631 / NCTC 10774 / M26</strain>
    </source>
</reference>
<feature type="region of interest" description="Disordered" evidence="1">
    <location>
        <begin position="58"/>
        <end position="77"/>
    </location>
</feature>
<comment type="caution">
    <text evidence="2">The sequence shown here is derived from an EMBL/GenBank/DDBJ whole genome shotgun (WGS) entry which is preliminary data.</text>
</comment>
<accession>D3A190</accession>
<gene>
    <name evidence="2" type="ORF">NEIMUCOT_06684</name>
</gene>
<organism evidence="2 3">
    <name type="scientific">Neisseria mucosa (strain ATCC 25996 / DSM 4631 / NCTC 10774 / M26)</name>
    <dbReference type="NCBI Taxonomy" id="546266"/>
    <lineage>
        <taxon>Bacteria</taxon>
        <taxon>Pseudomonadati</taxon>
        <taxon>Pseudomonadota</taxon>
        <taxon>Betaproteobacteria</taxon>
        <taxon>Neisseriales</taxon>
        <taxon>Neisseriaceae</taxon>
        <taxon>Neisseria</taxon>
    </lineage>
</organism>
<evidence type="ECO:0000313" key="3">
    <source>
        <dbReference type="Proteomes" id="UP000003344"/>
    </source>
</evidence>
<evidence type="ECO:0000313" key="2">
    <source>
        <dbReference type="EMBL" id="EFC86905.1"/>
    </source>
</evidence>
<feature type="region of interest" description="Disordered" evidence="1">
    <location>
        <begin position="13"/>
        <end position="47"/>
    </location>
</feature>
<evidence type="ECO:0000256" key="1">
    <source>
        <dbReference type="SAM" id="MobiDB-lite"/>
    </source>
</evidence>